<dbReference type="STRING" id="948102.BKG76_20235"/>
<dbReference type="Gene3D" id="2.30.110.10">
    <property type="entry name" value="Electron Transport, Fmn-binding Protein, Chain A"/>
    <property type="match status" value="1"/>
</dbReference>
<dbReference type="EMBL" id="MLIK01000024">
    <property type="protein sequence ID" value="OHU18855.1"/>
    <property type="molecule type" value="Genomic_DNA"/>
</dbReference>
<dbReference type="PANTHER" id="PTHR39428">
    <property type="entry name" value="F420H(2)-DEPENDENT QUINONE REDUCTASE RV1261C"/>
    <property type="match status" value="1"/>
</dbReference>
<evidence type="ECO:0000313" key="3">
    <source>
        <dbReference type="EMBL" id="OHU18855.1"/>
    </source>
</evidence>
<dbReference type="GeneID" id="57169149"/>
<reference evidence="3 4" key="1">
    <citation type="submission" date="2016-10" db="EMBL/GenBank/DDBJ databases">
        <title>Evaluation of Human, Veterinary and Environmental Mycobacterium chelonae Isolates by Core Genome Phylogenomic Analysis, Targeted Gene Comparison, and Anti-microbial Susceptibility Patterns: A Tale of Mistaken Identities.</title>
        <authorList>
            <person name="Fogelson S.B."/>
            <person name="Camus A.C."/>
            <person name="Lorenz W."/>
            <person name="Vasireddy R."/>
            <person name="Vasireddy S."/>
            <person name="Smith T."/>
            <person name="Brown-Elliott B.A."/>
            <person name="Wallace R.J.Jr."/>
            <person name="Hasan N.A."/>
            <person name="Reischl U."/>
            <person name="Sanchez S."/>
        </authorList>
    </citation>
    <scope>NUCLEOTIDE SEQUENCE [LARGE SCALE GENOMIC DNA]</scope>
    <source>
        <strain evidence="3 4">1559</strain>
    </source>
</reference>
<protein>
    <submittedName>
        <fullName evidence="3">Deazaflavin-dependent nitroreductase</fullName>
    </submittedName>
</protein>
<dbReference type="AlphaFoldDB" id="A0A1S1L315"/>
<proteinExistence type="inferred from homology"/>
<dbReference type="InterPro" id="IPR004378">
    <property type="entry name" value="F420H2_quin_Rdtase"/>
</dbReference>
<dbReference type="PANTHER" id="PTHR39428:SF1">
    <property type="entry name" value="F420H(2)-DEPENDENT QUINONE REDUCTASE RV1261C"/>
    <property type="match status" value="1"/>
</dbReference>
<dbReference type="Pfam" id="PF04075">
    <property type="entry name" value="F420H2_quin_red"/>
    <property type="match status" value="1"/>
</dbReference>
<evidence type="ECO:0000256" key="2">
    <source>
        <dbReference type="ARBA" id="ARBA00049106"/>
    </source>
</evidence>
<sequence length="148" mass="16502">MTDDLDPHWIPDRETVLAYNEQLAREFRQNDGRVDSFGDGDLLLLTTTGAKTGATRMSPLVYLTVDGKTLIIGSFRGSPRDPGWVHNLRAQPVAQVEVGSETYAVDAVELDGPDREQAYAEIVALAPIFGEYQGKVERVIPIFELRRR</sequence>
<dbReference type="GO" id="GO:0005886">
    <property type="term" value="C:plasma membrane"/>
    <property type="evidence" value="ECO:0007669"/>
    <property type="project" value="TreeGrafter"/>
</dbReference>
<dbReference type="NCBIfam" id="TIGR00026">
    <property type="entry name" value="hi_GC_TIGR00026"/>
    <property type="match status" value="1"/>
</dbReference>
<organism evidence="3 4">
    <name type="scientific">Mycobacteroides franklinii</name>
    <dbReference type="NCBI Taxonomy" id="948102"/>
    <lineage>
        <taxon>Bacteria</taxon>
        <taxon>Bacillati</taxon>
        <taxon>Actinomycetota</taxon>
        <taxon>Actinomycetes</taxon>
        <taxon>Mycobacteriales</taxon>
        <taxon>Mycobacteriaceae</taxon>
        <taxon>Mycobacteroides</taxon>
    </lineage>
</organism>
<name>A0A1S1L315_9MYCO</name>
<evidence type="ECO:0000256" key="1">
    <source>
        <dbReference type="ARBA" id="ARBA00008710"/>
    </source>
</evidence>
<gene>
    <name evidence="3" type="ORF">BKG76_20235</name>
</gene>
<comment type="catalytic activity">
    <reaction evidence="2">
        <text>oxidized coenzyme F420-(gamma-L-Glu)(n) + a quinol + H(+) = reduced coenzyme F420-(gamma-L-Glu)(n) + a quinone</text>
        <dbReference type="Rhea" id="RHEA:39663"/>
        <dbReference type="Rhea" id="RHEA-COMP:12939"/>
        <dbReference type="Rhea" id="RHEA-COMP:14378"/>
        <dbReference type="ChEBI" id="CHEBI:15378"/>
        <dbReference type="ChEBI" id="CHEBI:24646"/>
        <dbReference type="ChEBI" id="CHEBI:132124"/>
        <dbReference type="ChEBI" id="CHEBI:133980"/>
        <dbReference type="ChEBI" id="CHEBI:139511"/>
    </reaction>
</comment>
<evidence type="ECO:0000313" key="4">
    <source>
        <dbReference type="Proteomes" id="UP000179616"/>
    </source>
</evidence>
<dbReference type="GO" id="GO:0070967">
    <property type="term" value="F:coenzyme F420 binding"/>
    <property type="evidence" value="ECO:0007669"/>
    <property type="project" value="TreeGrafter"/>
</dbReference>
<dbReference type="GO" id="GO:0016491">
    <property type="term" value="F:oxidoreductase activity"/>
    <property type="evidence" value="ECO:0007669"/>
    <property type="project" value="InterPro"/>
</dbReference>
<dbReference type="InterPro" id="IPR012349">
    <property type="entry name" value="Split_barrel_FMN-bd"/>
</dbReference>
<comment type="caution">
    <text evidence="3">The sequence shown here is derived from an EMBL/GenBank/DDBJ whole genome shotgun (WGS) entry which is preliminary data.</text>
</comment>
<dbReference type="Proteomes" id="UP000179616">
    <property type="component" value="Unassembled WGS sequence"/>
</dbReference>
<dbReference type="OrthoDB" id="8225825at2"/>
<dbReference type="RefSeq" id="WP_070939510.1">
    <property type="nucleotide sequence ID" value="NZ_MLIK01000024.1"/>
</dbReference>
<comment type="similarity">
    <text evidence="1">Belongs to the F420H(2)-dependent quinone reductase family.</text>
</comment>
<accession>A0A1S1L315</accession>